<keyword evidence="2" id="KW-1185">Reference proteome</keyword>
<name>A0A3B6I575_WHEAT</name>
<dbReference type="Gramene" id="TraesCS4A03G1010400.1">
    <property type="protein sequence ID" value="TraesCS4A03G1010400.1.CDS1"/>
    <property type="gene ID" value="TraesCS4A03G1010400"/>
</dbReference>
<dbReference type="Gramene" id="TraesWEE_scaffold_107297_01G000200.1">
    <property type="protein sequence ID" value="TraesWEE_scaffold_107297_01G000200.1"/>
    <property type="gene ID" value="TraesWEE_scaffold_107297_01G000200"/>
</dbReference>
<accession>A0A3B6I575</accession>
<proteinExistence type="predicted"/>
<evidence type="ECO:0000313" key="2">
    <source>
        <dbReference type="Proteomes" id="UP000019116"/>
    </source>
</evidence>
<reference evidence="1" key="1">
    <citation type="submission" date="2018-08" db="EMBL/GenBank/DDBJ databases">
        <authorList>
            <person name="Rossello M."/>
        </authorList>
    </citation>
    <scope>NUCLEOTIDE SEQUENCE [LARGE SCALE GENOMIC DNA]</scope>
    <source>
        <strain evidence="1">cv. Chinese Spring</strain>
    </source>
</reference>
<dbReference type="KEGG" id="taes:123088108"/>
<dbReference type="Gramene" id="TraesROB_scaffold_082430_01G000200.1">
    <property type="protein sequence ID" value="TraesROB_scaffold_082430_01G000200.1"/>
    <property type="gene ID" value="TraesROB_scaffold_082430_01G000200"/>
</dbReference>
<dbReference type="Gramene" id="TraesCS4A02G407000.1">
    <property type="protein sequence ID" value="TraesCS4A02G407000.1.cds1"/>
    <property type="gene ID" value="TraesCS4A02G407000"/>
</dbReference>
<dbReference type="EnsemblPlants" id="TraesCS4A02G407000.1">
    <property type="protein sequence ID" value="TraesCS4A02G407000.1.cds1"/>
    <property type="gene ID" value="TraesCS4A02G407000"/>
</dbReference>
<sequence>MRHTSVCPFTDRPTFWTGVSAVSLRAPPPASPSGLPPPRRRRPWWPALGGMEVWILGLVVCECLSLANKVELRFGSCLGGCSTLPWGHAGGEKAEARMIPGSGSFGGFPQPDPWRSLGPSGFVPTSPPFSCCNKFQYGAPDALLPRSVLTTMVVGREIEQQEMYMPTTCRRPRCYLPPLDAAKVVDEEGWGSTELKIDGRVRAHQQRILWWSYGACSRLPVFIDPLLLLVEGRPTPFLLACMPYGRQFQFSFRGYGMHVLHPWRSRRPKWFVPGDGEVQSEQRLPRTRLRFNLSARGSPCKSLGLCCNLSFSFGPDVKCALKLI</sequence>
<dbReference type="Gramene" id="TraesCLE_scaffold_082457_01G000200.1">
    <property type="protein sequence ID" value="TraesCLE_scaffold_082457_01G000200.1"/>
    <property type="gene ID" value="TraesCLE_scaffold_082457_01G000200"/>
</dbReference>
<organism evidence="1">
    <name type="scientific">Triticum aestivum</name>
    <name type="common">Wheat</name>
    <dbReference type="NCBI Taxonomy" id="4565"/>
    <lineage>
        <taxon>Eukaryota</taxon>
        <taxon>Viridiplantae</taxon>
        <taxon>Streptophyta</taxon>
        <taxon>Embryophyta</taxon>
        <taxon>Tracheophyta</taxon>
        <taxon>Spermatophyta</taxon>
        <taxon>Magnoliopsida</taxon>
        <taxon>Liliopsida</taxon>
        <taxon>Poales</taxon>
        <taxon>Poaceae</taxon>
        <taxon>BOP clade</taxon>
        <taxon>Pooideae</taxon>
        <taxon>Triticodae</taxon>
        <taxon>Triticeae</taxon>
        <taxon>Triticinae</taxon>
        <taxon>Triticum</taxon>
    </lineage>
</organism>
<evidence type="ECO:0000313" key="1">
    <source>
        <dbReference type="EnsemblPlants" id="TraesCS4A02G407000.1.cds1"/>
    </source>
</evidence>
<gene>
    <name evidence="1" type="primary">LOC123088108</name>
</gene>
<protein>
    <submittedName>
        <fullName evidence="1">Uncharacterized protein</fullName>
    </submittedName>
</protein>
<reference evidence="1" key="2">
    <citation type="submission" date="2018-10" db="UniProtKB">
        <authorList>
            <consortium name="EnsemblPlants"/>
        </authorList>
    </citation>
    <scope>IDENTIFICATION</scope>
</reference>
<dbReference type="GeneID" id="123088108"/>
<dbReference type="AlphaFoldDB" id="A0A3B6I575"/>
<dbReference type="PaxDb" id="4565-Traes_4AL_B9AC4BB96.1"/>
<dbReference type="Gramene" id="TraesCAD_scaffold_112924_01G000200.1">
    <property type="protein sequence ID" value="TraesCAD_scaffold_112924_01G000200.1"/>
    <property type="gene ID" value="TraesCAD_scaffold_112924_01G000200"/>
</dbReference>
<dbReference type="Proteomes" id="UP000019116">
    <property type="component" value="Chromosome 4A"/>
</dbReference>
<dbReference type="RefSeq" id="XP_044366208.1">
    <property type="nucleotide sequence ID" value="XM_044510273.1"/>
</dbReference>
<dbReference type="OMA" id="ARGSPCK"/>